<dbReference type="CDD" id="cd06229">
    <property type="entry name" value="M14_Endopeptidase_I"/>
    <property type="match status" value="1"/>
</dbReference>
<keyword evidence="7" id="KW-0482">Metalloprotease</keyword>
<evidence type="ECO:0000256" key="2">
    <source>
        <dbReference type="ARBA" id="ARBA00005988"/>
    </source>
</evidence>
<evidence type="ECO:0000259" key="9">
    <source>
        <dbReference type="PROSITE" id="PS52035"/>
    </source>
</evidence>
<comment type="similarity">
    <text evidence="2 8">Belongs to the peptidase M14 family.</text>
</comment>
<dbReference type="PANTHER" id="PTHR11705">
    <property type="entry name" value="PROTEASE FAMILY M14 CARBOXYPEPTIDASE A,B"/>
    <property type="match status" value="1"/>
</dbReference>
<evidence type="ECO:0000256" key="6">
    <source>
        <dbReference type="ARBA" id="ARBA00022833"/>
    </source>
</evidence>
<proteinExistence type="inferred from homology"/>
<reference evidence="10 11" key="1">
    <citation type="journal article" date="2006" name="Syst. Appl. Microbiol.">
        <title>Anoxybacillus amylolyticus sp. nov., a thermophilic amylase producing bacterium isolated from Mount Rittmann (Antarctica).</title>
        <authorList>
            <person name="Poli A."/>
            <person name="Esposito E."/>
            <person name="Lama L."/>
            <person name="Orlando P."/>
            <person name="Nicolaus G."/>
            <person name="de Appolonia F."/>
            <person name="Gambacorta A."/>
            <person name="Nicolaus B."/>
        </authorList>
    </citation>
    <scope>NUCLEOTIDE SEQUENCE [LARGE SCALE GENOMIC DNA]</scope>
    <source>
        <strain evidence="10 11">DSM 15939</strain>
    </source>
</reference>
<dbReference type="SMART" id="SM00631">
    <property type="entry name" value="Zn_pept"/>
    <property type="match status" value="1"/>
</dbReference>
<dbReference type="InterPro" id="IPR057246">
    <property type="entry name" value="CARBOXYPEPT_ZN_1"/>
</dbReference>
<keyword evidence="4" id="KW-0479">Metal-binding</keyword>
<dbReference type="PATRIC" id="fig|294699.3.peg.2716"/>
<accession>A0A167T8X6</accession>
<protein>
    <submittedName>
        <fullName evidence="10">Gamma-D-glutamyl-L-diamino acid endopeptidase 1</fullName>
        <ecNumber evidence="10">3.4.19.11</ecNumber>
    </submittedName>
</protein>
<dbReference type="Gene3D" id="3.40.630.10">
    <property type="entry name" value="Zn peptidases"/>
    <property type="match status" value="1"/>
</dbReference>
<keyword evidence="11" id="KW-1185">Reference proteome</keyword>
<dbReference type="GO" id="GO:0004181">
    <property type="term" value="F:metallocarboxypeptidase activity"/>
    <property type="evidence" value="ECO:0007669"/>
    <property type="project" value="InterPro"/>
</dbReference>
<dbReference type="GO" id="GO:0008270">
    <property type="term" value="F:zinc ion binding"/>
    <property type="evidence" value="ECO:0007669"/>
    <property type="project" value="InterPro"/>
</dbReference>
<dbReference type="PROSITE" id="PS00132">
    <property type="entry name" value="CARBOXYPEPT_ZN_1"/>
    <property type="match status" value="1"/>
</dbReference>
<comment type="cofactor">
    <cofactor evidence="1">
        <name>Zn(2+)</name>
        <dbReference type="ChEBI" id="CHEBI:29105"/>
    </cofactor>
</comment>
<dbReference type="InterPro" id="IPR034274">
    <property type="entry name" value="ENP1_M14_CPD"/>
</dbReference>
<dbReference type="GO" id="GO:0005615">
    <property type="term" value="C:extracellular space"/>
    <property type="evidence" value="ECO:0007669"/>
    <property type="project" value="TreeGrafter"/>
</dbReference>
<evidence type="ECO:0000313" key="10">
    <source>
        <dbReference type="EMBL" id="ANB59637.1"/>
    </source>
</evidence>
<gene>
    <name evidence="10" type="ORF">GFC30_2636</name>
</gene>
<name>A0A167T8X6_9BACL</name>
<dbReference type="EC" id="3.4.19.11" evidence="10"/>
<dbReference type="GO" id="GO:0006508">
    <property type="term" value="P:proteolysis"/>
    <property type="evidence" value="ECO:0007669"/>
    <property type="project" value="UniProtKB-KW"/>
</dbReference>
<dbReference type="SUPFAM" id="SSF53187">
    <property type="entry name" value="Zn-dependent exopeptidases"/>
    <property type="match status" value="1"/>
</dbReference>
<dbReference type="PRINTS" id="PR00765">
    <property type="entry name" value="CRBOXYPTASEA"/>
</dbReference>
<sequence>MIYARKGDTWELYSRLFSVPQELIIDANPHLSHELHEGAIVFIPGYDVVTYHSQISGSLEQMAHSLSLPVEALERMNEDRLLLRLPRRLETFIVNGKQPYDFAVMKQDIDDLCTYYPFIRQRTIGTSVLGQPLIELSVGRGPKKIHVNASFHANEWITTAAVMAFVNEYALRLTNDALDRSLLDYYKKVTLSIVPMVNPDGVNLVLNGPSETEPHRSEVLEINGGNLDFSQWKANIRGVDLNNQFPAKWEIEQMRKIPKGPAPRDFPGVAPLTEPETKAMARLTEDSDFAIVVAFHTQGKEIYWGYEGFEPKEAEQIVDELAKVSGYQAVRYIDSHAGYRDWFVQKWQRPGYTIELGEGVNPLPLAQFDEIYEASRNMLLALLAVC</sequence>
<dbReference type="InterPro" id="IPR000834">
    <property type="entry name" value="Peptidase_M14"/>
</dbReference>
<dbReference type="AlphaFoldDB" id="A0A167T8X6"/>
<feature type="active site" description="Proton donor/acceptor" evidence="8">
    <location>
        <position position="355"/>
    </location>
</feature>
<evidence type="ECO:0000313" key="11">
    <source>
        <dbReference type="Proteomes" id="UP000076865"/>
    </source>
</evidence>
<evidence type="ECO:0000256" key="5">
    <source>
        <dbReference type="ARBA" id="ARBA00022801"/>
    </source>
</evidence>
<keyword evidence="6" id="KW-0862">Zinc</keyword>
<evidence type="ECO:0000256" key="7">
    <source>
        <dbReference type="ARBA" id="ARBA00023049"/>
    </source>
</evidence>
<dbReference type="KEGG" id="aamy:GFC30_2636"/>
<keyword evidence="3" id="KW-0645">Protease</keyword>
<feature type="domain" description="Peptidase M14" evidence="9">
    <location>
        <begin position="98"/>
        <end position="386"/>
    </location>
</feature>
<dbReference type="Proteomes" id="UP000076865">
    <property type="component" value="Chromosome"/>
</dbReference>
<evidence type="ECO:0000256" key="3">
    <source>
        <dbReference type="ARBA" id="ARBA00022670"/>
    </source>
</evidence>
<dbReference type="PROSITE" id="PS52035">
    <property type="entry name" value="PEPTIDASE_M14"/>
    <property type="match status" value="1"/>
</dbReference>
<evidence type="ECO:0000256" key="4">
    <source>
        <dbReference type="ARBA" id="ARBA00022723"/>
    </source>
</evidence>
<keyword evidence="5 10" id="KW-0378">Hydrolase</keyword>
<organism evidence="10 11">
    <name type="scientific">Anoxybacteroides amylolyticum</name>
    <dbReference type="NCBI Taxonomy" id="294699"/>
    <lineage>
        <taxon>Bacteria</taxon>
        <taxon>Bacillati</taxon>
        <taxon>Bacillota</taxon>
        <taxon>Bacilli</taxon>
        <taxon>Bacillales</taxon>
        <taxon>Anoxybacillaceae</taxon>
        <taxon>Anoxybacteroides</taxon>
    </lineage>
</organism>
<dbReference type="EMBL" id="CP015438">
    <property type="protein sequence ID" value="ANB59637.1"/>
    <property type="molecule type" value="Genomic_DNA"/>
</dbReference>
<dbReference type="PANTHER" id="PTHR11705:SF143">
    <property type="entry name" value="SLL0236 PROTEIN"/>
    <property type="match status" value="1"/>
</dbReference>
<evidence type="ECO:0000256" key="1">
    <source>
        <dbReference type="ARBA" id="ARBA00001947"/>
    </source>
</evidence>
<dbReference type="Pfam" id="PF00246">
    <property type="entry name" value="Peptidase_M14"/>
    <property type="match status" value="1"/>
</dbReference>
<evidence type="ECO:0000256" key="8">
    <source>
        <dbReference type="PROSITE-ProRule" id="PRU01379"/>
    </source>
</evidence>